<proteinExistence type="predicted"/>
<gene>
    <name evidence="1" type="ORF">RCIA41</name>
</gene>
<accession>Q0W616</accession>
<name>Q0W616_METAR</name>
<keyword evidence="2" id="KW-1185">Reference proteome</keyword>
<evidence type="ECO:0000313" key="2">
    <source>
        <dbReference type="Proteomes" id="UP000000663"/>
    </source>
</evidence>
<evidence type="ECO:0000313" key="1">
    <source>
        <dbReference type="EMBL" id="CAJ36177.1"/>
    </source>
</evidence>
<organism evidence="1 2">
    <name type="scientific">Methanocella arvoryzae (strain DSM 22066 / NBRC 105507 / MRE50)</name>
    <dbReference type="NCBI Taxonomy" id="351160"/>
    <lineage>
        <taxon>Archaea</taxon>
        <taxon>Methanobacteriati</taxon>
        <taxon>Methanobacteriota</taxon>
        <taxon>Stenosarchaea group</taxon>
        <taxon>Methanomicrobia</taxon>
        <taxon>Methanocellales</taxon>
        <taxon>Methanocellaceae</taxon>
        <taxon>Methanocella</taxon>
    </lineage>
</organism>
<sequence length="143" mass="15444">MFATFLAAVFLTAGTAVASNVDADYESKGGYIVEPGTSYPWSFGILTISGSITQGNLNLHYKTVSGYYTNLPVDLDWGNSANSLRLNVYSPDKITFGPFYDNADGVIDGKISINIRNSNGIAQGTWKYEVYGHSVSGTQSYTI</sequence>
<reference evidence="1 2" key="1">
    <citation type="journal article" date="2006" name="Science">
        <title>Genome of rice cluster I archaea -- the key methane producers in the rice rhizosphere.</title>
        <authorList>
            <person name="Erkel C."/>
            <person name="Kube M."/>
            <person name="Reinhardt R."/>
            <person name="Liesack W."/>
        </authorList>
    </citation>
    <scope>NUCLEOTIDE SEQUENCE [LARGE SCALE GENOMIC DNA]</scope>
    <source>
        <strain evidence="2">DSM 22066 / NBRC 105507 / MRE50</strain>
    </source>
</reference>
<dbReference type="KEGG" id="rci:RCIA41"/>
<dbReference type="AlphaFoldDB" id="Q0W616"/>
<protein>
    <submittedName>
        <fullName evidence="1">Uncharacterized protein</fullName>
    </submittedName>
</protein>
<dbReference type="EMBL" id="AM114193">
    <property type="protein sequence ID" value="CAJ36177.1"/>
    <property type="molecule type" value="Genomic_DNA"/>
</dbReference>
<dbReference type="eggNOG" id="arCOG04987">
    <property type="taxonomic scope" value="Archaea"/>
</dbReference>
<dbReference type="Proteomes" id="UP000000663">
    <property type="component" value="Chromosome"/>
</dbReference>
<dbReference type="STRING" id="351160.RCIA41"/>